<dbReference type="PROSITE" id="PS51257">
    <property type="entry name" value="PROKAR_LIPOPROTEIN"/>
    <property type="match status" value="1"/>
</dbReference>
<evidence type="ECO:0000313" key="4">
    <source>
        <dbReference type="Proteomes" id="UP000702954"/>
    </source>
</evidence>
<organism evidence="2 3">
    <name type="scientific">Faecalimonas umbilicata</name>
    <dbReference type="NCBI Taxonomy" id="1912855"/>
    <lineage>
        <taxon>Bacteria</taxon>
        <taxon>Bacillati</taxon>
        <taxon>Bacillota</taxon>
        <taxon>Clostridia</taxon>
        <taxon>Lachnospirales</taxon>
        <taxon>Lachnospiraceae</taxon>
        <taxon>Faecalimonas</taxon>
    </lineage>
</organism>
<evidence type="ECO:0000313" key="2">
    <source>
        <dbReference type="EMBL" id="TCS66117.1"/>
    </source>
</evidence>
<name>A0A4R3JL63_9FIRM</name>
<dbReference type="RefSeq" id="WP_116442399.1">
    <property type="nucleotide sequence ID" value="NZ_BHEO01000008.1"/>
</dbReference>
<dbReference type="Proteomes" id="UP000702954">
    <property type="component" value="Unassembled WGS sequence"/>
</dbReference>
<evidence type="ECO:0000313" key="1">
    <source>
        <dbReference type="EMBL" id="GBU06566.1"/>
    </source>
</evidence>
<accession>A0A4R3JL63</accession>
<gene>
    <name evidence="2" type="ORF">EDD74_11915</name>
    <name evidence="1" type="ORF">FAEUMB_31070</name>
</gene>
<evidence type="ECO:0000313" key="3">
    <source>
        <dbReference type="Proteomes" id="UP000294613"/>
    </source>
</evidence>
<comment type="caution">
    <text evidence="2">The sequence shown here is derived from an EMBL/GenBank/DDBJ whole genome shotgun (WGS) entry which is preliminary data.</text>
</comment>
<reference evidence="2 3" key="2">
    <citation type="submission" date="2019-03" db="EMBL/GenBank/DDBJ databases">
        <title>Genomic Encyclopedia of Type Strains, Phase IV (KMG-IV): sequencing the most valuable type-strain genomes for metagenomic binning, comparative biology and taxonomic classification.</title>
        <authorList>
            <person name="Goeker M."/>
        </authorList>
    </citation>
    <scope>NUCLEOTIDE SEQUENCE [LARGE SCALE GENOMIC DNA]</scope>
    <source>
        <strain evidence="2 3">DSM 103426</strain>
    </source>
</reference>
<keyword evidence="4" id="KW-1185">Reference proteome</keyword>
<dbReference type="EMBL" id="BHEO01000008">
    <property type="protein sequence ID" value="GBU06566.1"/>
    <property type="molecule type" value="Genomic_DNA"/>
</dbReference>
<sequence>MKKRKYIAFLCIGLLFSFLLYGCTEETGEKTSKEVHALEPLVIETESQYRNKSARVQIYRDEELVYEYDGVVEISRQNGKYYVIIHTASCSCFENEEVEDEERN</sequence>
<dbReference type="EMBL" id="SLZV01000019">
    <property type="protein sequence ID" value="TCS66117.1"/>
    <property type="molecule type" value="Genomic_DNA"/>
</dbReference>
<protein>
    <submittedName>
        <fullName evidence="2">Uncharacterized protein</fullName>
    </submittedName>
</protein>
<dbReference type="AlphaFoldDB" id="A0A4R3JL63"/>
<reference evidence="1 4" key="1">
    <citation type="journal article" date="2018" name="Int. J. Syst. Evol. Microbiol.">
        <title>Draft Genome Sequence of Faecalimonas umbilicata JCM 30896T, an Acetate-Producing Bacterium Isolated from Human Feces.</title>
        <authorList>
            <person name="Sakamoto M."/>
            <person name="Ikeyama N."/>
            <person name="Yuki M."/>
            <person name="Ohkuma M."/>
        </authorList>
    </citation>
    <scope>NUCLEOTIDE SEQUENCE [LARGE SCALE GENOMIC DNA]</scope>
    <source>
        <strain evidence="1 4">EGH7</strain>
    </source>
</reference>
<dbReference type="Proteomes" id="UP000294613">
    <property type="component" value="Unassembled WGS sequence"/>
</dbReference>
<proteinExistence type="predicted"/>